<feature type="region of interest" description="Disordered" evidence="1">
    <location>
        <begin position="1"/>
        <end position="127"/>
    </location>
</feature>
<name>A0AAV7QS62_PLEWA</name>
<evidence type="ECO:0000313" key="2">
    <source>
        <dbReference type="EMBL" id="KAJ1142262.1"/>
    </source>
</evidence>
<proteinExistence type="predicted"/>
<dbReference type="EMBL" id="JANPWB010000010">
    <property type="protein sequence ID" value="KAJ1142262.1"/>
    <property type="molecule type" value="Genomic_DNA"/>
</dbReference>
<protein>
    <submittedName>
        <fullName evidence="2">Uncharacterized protein</fullName>
    </submittedName>
</protein>
<keyword evidence="3" id="KW-1185">Reference proteome</keyword>
<feature type="compositionally biased region" description="Basic and acidic residues" evidence="1">
    <location>
        <begin position="1"/>
        <end position="20"/>
    </location>
</feature>
<sequence>MGKQDTKQTKLHFENKKRTYETALGSDNDEEIPEGPTQGGDEGSIVIRRKACHLWTDQSPREGGGLGGRSWKRPGPRPGPGACCGAGLAESTEEEAGGLSPRPGPEAGPRVKTQAEADGWRPQGGPERVSLLERRLRPVFGPRGEARVALGRPWALEEQGRPVETGEPRRGYAPWSCGRLLAAERARP</sequence>
<dbReference type="AlphaFoldDB" id="A0AAV7QS62"/>
<comment type="caution">
    <text evidence="2">The sequence shown here is derived from an EMBL/GenBank/DDBJ whole genome shotgun (WGS) entry which is preliminary data.</text>
</comment>
<accession>A0AAV7QS62</accession>
<evidence type="ECO:0000313" key="3">
    <source>
        <dbReference type="Proteomes" id="UP001066276"/>
    </source>
</evidence>
<reference evidence="2" key="1">
    <citation type="journal article" date="2022" name="bioRxiv">
        <title>Sequencing and chromosome-scale assembly of the giantPleurodeles waltlgenome.</title>
        <authorList>
            <person name="Brown T."/>
            <person name="Elewa A."/>
            <person name="Iarovenko S."/>
            <person name="Subramanian E."/>
            <person name="Araus A.J."/>
            <person name="Petzold A."/>
            <person name="Susuki M."/>
            <person name="Suzuki K.-i.T."/>
            <person name="Hayashi T."/>
            <person name="Toyoda A."/>
            <person name="Oliveira C."/>
            <person name="Osipova E."/>
            <person name="Leigh N.D."/>
            <person name="Simon A."/>
            <person name="Yun M.H."/>
        </authorList>
    </citation>
    <scope>NUCLEOTIDE SEQUENCE</scope>
    <source>
        <strain evidence="2">20211129_DDA</strain>
        <tissue evidence="2">Liver</tissue>
    </source>
</reference>
<dbReference type="Proteomes" id="UP001066276">
    <property type="component" value="Chromosome 6"/>
</dbReference>
<organism evidence="2 3">
    <name type="scientific">Pleurodeles waltl</name>
    <name type="common">Iberian ribbed newt</name>
    <dbReference type="NCBI Taxonomy" id="8319"/>
    <lineage>
        <taxon>Eukaryota</taxon>
        <taxon>Metazoa</taxon>
        <taxon>Chordata</taxon>
        <taxon>Craniata</taxon>
        <taxon>Vertebrata</taxon>
        <taxon>Euteleostomi</taxon>
        <taxon>Amphibia</taxon>
        <taxon>Batrachia</taxon>
        <taxon>Caudata</taxon>
        <taxon>Salamandroidea</taxon>
        <taxon>Salamandridae</taxon>
        <taxon>Pleurodelinae</taxon>
        <taxon>Pleurodeles</taxon>
    </lineage>
</organism>
<gene>
    <name evidence="2" type="ORF">NDU88_008589</name>
</gene>
<evidence type="ECO:0000256" key="1">
    <source>
        <dbReference type="SAM" id="MobiDB-lite"/>
    </source>
</evidence>